<evidence type="ECO:0000313" key="1">
    <source>
        <dbReference type="EMBL" id="GGY26119.1"/>
    </source>
</evidence>
<sequence length="131" mass="13980">MAGPVKSVERFYSEAVRKAACHRPVTAGNEDFDAHYRAKSASNKLSFPIRSISLGTMSTCERCGATFHCAMADNQASSEAGGDEAPCWCTHLPPVVPVPRQEGAKEGQTATAAVGCWCPDCLKAHIAALRR</sequence>
<dbReference type="Pfam" id="PF14375">
    <property type="entry name" value="Cys_rich_CWC"/>
    <property type="match status" value="1"/>
</dbReference>
<protein>
    <recommendedName>
        <fullName evidence="3">Cysteine-rich CWC family protein</fullName>
    </recommendedName>
</protein>
<dbReference type="RefSeq" id="WP_307722090.1">
    <property type="nucleotide sequence ID" value="NZ_CP036401.1"/>
</dbReference>
<dbReference type="AlphaFoldDB" id="A0AA88C152"/>
<dbReference type="EMBL" id="BMWV01000001">
    <property type="protein sequence ID" value="GGY26119.1"/>
    <property type="molecule type" value="Genomic_DNA"/>
</dbReference>
<evidence type="ECO:0008006" key="3">
    <source>
        <dbReference type="Google" id="ProtNLM"/>
    </source>
</evidence>
<gene>
    <name evidence="1" type="ORF">GCM10007387_05030</name>
</gene>
<reference evidence="1" key="1">
    <citation type="journal article" date="2014" name="Int. J. Syst. Evol. Microbiol.">
        <title>Complete genome sequence of Corynebacterium casei LMG S-19264T (=DSM 44701T), isolated from a smear-ripened cheese.</title>
        <authorList>
            <consortium name="US DOE Joint Genome Institute (JGI-PGF)"/>
            <person name="Walter F."/>
            <person name="Albersmeier A."/>
            <person name="Kalinowski J."/>
            <person name="Ruckert C."/>
        </authorList>
    </citation>
    <scope>NUCLEOTIDE SEQUENCE</scope>
    <source>
        <strain evidence="1">KCTC 12343</strain>
    </source>
</reference>
<evidence type="ECO:0000313" key="2">
    <source>
        <dbReference type="Proteomes" id="UP000628442"/>
    </source>
</evidence>
<reference evidence="1" key="2">
    <citation type="submission" date="2022-12" db="EMBL/GenBank/DDBJ databases">
        <authorList>
            <person name="Sun Q."/>
            <person name="Kim S."/>
        </authorList>
    </citation>
    <scope>NUCLEOTIDE SEQUENCE</scope>
    <source>
        <strain evidence="1">KCTC 12343</strain>
    </source>
</reference>
<dbReference type="InterPro" id="IPR032720">
    <property type="entry name" value="Cys_rich_CWC"/>
</dbReference>
<proteinExistence type="predicted"/>
<comment type="caution">
    <text evidence="1">The sequence shown here is derived from an EMBL/GenBank/DDBJ whole genome shotgun (WGS) entry which is preliminary data.</text>
</comment>
<accession>A0AA88C152</accession>
<dbReference type="Proteomes" id="UP000628442">
    <property type="component" value="Unassembled WGS sequence"/>
</dbReference>
<name>A0AA88C152_9BURK</name>
<organism evidence="1 2">
    <name type="scientific">Pseudoduganella albidiflava</name>
    <dbReference type="NCBI Taxonomy" id="321983"/>
    <lineage>
        <taxon>Bacteria</taxon>
        <taxon>Pseudomonadati</taxon>
        <taxon>Pseudomonadota</taxon>
        <taxon>Betaproteobacteria</taxon>
        <taxon>Burkholderiales</taxon>
        <taxon>Oxalobacteraceae</taxon>
        <taxon>Telluria group</taxon>
        <taxon>Pseudoduganella</taxon>
    </lineage>
</organism>